<evidence type="ECO:0000313" key="1">
    <source>
        <dbReference type="EMBL" id="HIW93530.1"/>
    </source>
</evidence>
<comment type="caution">
    <text evidence="1">The sequence shown here is derived from an EMBL/GenBank/DDBJ whole genome shotgun (WGS) entry which is preliminary data.</text>
</comment>
<evidence type="ECO:0000313" key="2">
    <source>
        <dbReference type="Proteomes" id="UP000824192"/>
    </source>
</evidence>
<proteinExistence type="predicted"/>
<sequence>MEITYFDGAERDPRLEVELLTLSPYLPEGGHYFDGLHFDERGLVLVFRDGDHLRPRTYEMQVVFSGAFDGLRVTPLSVFQDDKLMLLAEKAGVSRPGFWAFSCRYTNYFNWCLQQFLNGEDLAAHGRHYILAAADQLVEVFSVQPPRVFFTGFGMDLPEAEEHVYPSRDILYNLP</sequence>
<gene>
    <name evidence="1" type="ORF">H9868_03215</name>
</gene>
<accession>A0A9D1RU02</accession>
<dbReference type="Proteomes" id="UP000824192">
    <property type="component" value="Unassembled WGS sequence"/>
</dbReference>
<organism evidence="1 2">
    <name type="scientific">Candidatus Flavonifractor merdipullorum</name>
    <dbReference type="NCBI Taxonomy" id="2838590"/>
    <lineage>
        <taxon>Bacteria</taxon>
        <taxon>Bacillati</taxon>
        <taxon>Bacillota</taxon>
        <taxon>Clostridia</taxon>
        <taxon>Eubacteriales</taxon>
        <taxon>Oscillospiraceae</taxon>
        <taxon>Flavonifractor</taxon>
    </lineage>
</organism>
<protein>
    <submittedName>
        <fullName evidence="1">Uncharacterized protein</fullName>
    </submittedName>
</protein>
<reference evidence="1" key="1">
    <citation type="journal article" date="2021" name="PeerJ">
        <title>Extensive microbial diversity within the chicken gut microbiome revealed by metagenomics and culture.</title>
        <authorList>
            <person name="Gilroy R."/>
            <person name="Ravi A."/>
            <person name="Getino M."/>
            <person name="Pursley I."/>
            <person name="Horton D.L."/>
            <person name="Alikhan N.F."/>
            <person name="Baker D."/>
            <person name="Gharbi K."/>
            <person name="Hall N."/>
            <person name="Watson M."/>
            <person name="Adriaenssens E.M."/>
            <person name="Foster-Nyarko E."/>
            <person name="Jarju S."/>
            <person name="Secka A."/>
            <person name="Antonio M."/>
            <person name="Oren A."/>
            <person name="Chaudhuri R.R."/>
            <person name="La Ragione R."/>
            <person name="Hildebrand F."/>
            <person name="Pallen M.J."/>
        </authorList>
    </citation>
    <scope>NUCLEOTIDE SEQUENCE</scope>
    <source>
        <strain evidence="1">ChiGjej6B6-1540</strain>
    </source>
</reference>
<reference evidence="1" key="2">
    <citation type="submission" date="2021-04" db="EMBL/GenBank/DDBJ databases">
        <authorList>
            <person name="Gilroy R."/>
        </authorList>
    </citation>
    <scope>NUCLEOTIDE SEQUENCE</scope>
    <source>
        <strain evidence="1">ChiGjej6B6-1540</strain>
    </source>
</reference>
<dbReference type="AlphaFoldDB" id="A0A9D1RU02"/>
<dbReference type="EMBL" id="DXGA01000071">
    <property type="protein sequence ID" value="HIW93530.1"/>
    <property type="molecule type" value="Genomic_DNA"/>
</dbReference>
<name>A0A9D1RU02_9FIRM</name>